<keyword evidence="1" id="KW-0472">Membrane</keyword>
<organism evidence="2 3">
    <name type="scientific">Romanomermis culicivorax</name>
    <name type="common">Nematode worm</name>
    <dbReference type="NCBI Taxonomy" id="13658"/>
    <lineage>
        <taxon>Eukaryota</taxon>
        <taxon>Metazoa</taxon>
        <taxon>Ecdysozoa</taxon>
        <taxon>Nematoda</taxon>
        <taxon>Enoplea</taxon>
        <taxon>Dorylaimia</taxon>
        <taxon>Mermithida</taxon>
        <taxon>Mermithoidea</taxon>
        <taxon>Mermithidae</taxon>
        <taxon>Romanomermis</taxon>
    </lineage>
</organism>
<dbReference type="GO" id="GO:0005886">
    <property type="term" value="C:plasma membrane"/>
    <property type="evidence" value="ECO:0007669"/>
    <property type="project" value="TreeGrafter"/>
</dbReference>
<dbReference type="AlphaFoldDB" id="A0A915KJK3"/>
<dbReference type="InterPro" id="IPR051697">
    <property type="entry name" value="Patched_domain-protein"/>
</dbReference>
<dbReference type="GO" id="GO:0018996">
    <property type="term" value="P:molting cycle, collagen and cuticulin-based cuticle"/>
    <property type="evidence" value="ECO:0007669"/>
    <property type="project" value="TreeGrafter"/>
</dbReference>
<dbReference type="OMA" id="FLRIDMA"/>
<name>A0A915KJK3_ROMCU</name>
<keyword evidence="1" id="KW-1133">Transmembrane helix</keyword>
<proteinExistence type="predicted"/>
<accession>A0A915KJK3</accession>
<feature type="transmembrane region" description="Helical" evidence="1">
    <location>
        <begin position="47"/>
        <end position="78"/>
    </location>
</feature>
<dbReference type="GO" id="GO:0006897">
    <property type="term" value="P:endocytosis"/>
    <property type="evidence" value="ECO:0007669"/>
    <property type="project" value="TreeGrafter"/>
</dbReference>
<evidence type="ECO:0000256" key="1">
    <source>
        <dbReference type="SAM" id="Phobius"/>
    </source>
</evidence>
<reference evidence="3" key="1">
    <citation type="submission" date="2022-11" db="UniProtKB">
        <authorList>
            <consortium name="WormBaseParasite"/>
        </authorList>
    </citation>
    <scope>IDENTIFICATION</scope>
</reference>
<dbReference type="PANTHER" id="PTHR10796:SF92">
    <property type="entry name" value="PATCHED-RELATED, ISOFORM A"/>
    <property type="match status" value="1"/>
</dbReference>
<dbReference type="SUPFAM" id="SSF82866">
    <property type="entry name" value="Multidrug efflux transporter AcrB transmembrane domain"/>
    <property type="match status" value="1"/>
</dbReference>
<evidence type="ECO:0000313" key="2">
    <source>
        <dbReference type="Proteomes" id="UP000887565"/>
    </source>
</evidence>
<dbReference type="GO" id="GO:0030659">
    <property type="term" value="C:cytoplasmic vesicle membrane"/>
    <property type="evidence" value="ECO:0007669"/>
    <property type="project" value="TreeGrafter"/>
</dbReference>
<dbReference type="Gene3D" id="1.20.1640.10">
    <property type="entry name" value="Multidrug efflux transporter AcrB transmembrane domain"/>
    <property type="match status" value="1"/>
</dbReference>
<feature type="transmembrane region" description="Helical" evidence="1">
    <location>
        <begin position="12"/>
        <end position="41"/>
    </location>
</feature>
<dbReference type="WBParaSite" id="nRc.2.0.1.t38191-RA">
    <property type="protein sequence ID" value="nRc.2.0.1.t38191-RA"/>
    <property type="gene ID" value="nRc.2.0.1.g38191"/>
</dbReference>
<dbReference type="Proteomes" id="UP000887565">
    <property type="component" value="Unplaced"/>
</dbReference>
<feature type="transmembrane region" description="Helical" evidence="1">
    <location>
        <begin position="132"/>
        <end position="157"/>
    </location>
</feature>
<dbReference type="PANTHER" id="PTHR10796">
    <property type="entry name" value="PATCHED-RELATED"/>
    <property type="match status" value="1"/>
</dbReference>
<protein>
    <submittedName>
        <fullName evidence="3">SSD domain-containing protein</fullName>
    </submittedName>
</protein>
<keyword evidence="2" id="KW-1185">Reference proteome</keyword>
<keyword evidence="1" id="KW-0812">Transmembrane</keyword>
<feature type="transmembrane region" description="Helical" evidence="1">
    <location>
        <begin position="99"/>
        <end position="120"/>
    </location>
</feature>
<evidence type="ECO:0000313" key="3">
    <source>
        <dbReference type="WBParaSite" id="nRc.2.0.1.t38191-RA"/>
    </source>
</evidence>
<sequence>MLRGPKSRRFFWGGGVACMLFSAVIFVPHFTTCLCIGFTVFSINIGVLGYMALFGIHLDIISLITILLCIGFSVDYSAHMAYHFHSLQQRRTSTRIQKSLSTVGGPIVQSSLSMLIGVLTLLGVEAYITDTFVITVTLVMVIGVFHSIVILPILLLLSSRSDTSSTVTRDDLTVVSKWFTVKSSSLASNRPYISPPIESVREIFQQTTR</sequence>